<dbReference type="Proteomes" id="UP000298468">
    <property type="component" value="Unassembled WGS sequence"/>
</dbReference>
<protein>
    <submittedName>
        <fullName evidence="2">Uncharacterized protein</fullName>
    </submittedName>
</protein>
<dbReference type="AlphaFoldDB" id="A0A4R9BH15"/>
<evidence type="ECO:0000313" key="2">
    <source>
        <dbReference type="EMBL" id="TFD83734.1"/>
    </source>
</evidence>
<accession>A0A4R9BH15</accession>
<reference evidence="2 3" key="1">
    <citation type="submission" date="2019-03" db="EMBL/GenBank/DDBJ databases">
        <title>Genomics of glacier-inhabiting Cryobacterium strains.</title>
        <authorList>
            <person name="Liu Q."/>
            <person name="Xin Y.-H."/>
        </authorList>
    </citation>
    <scope>NUCLEOTIDE SEQUENCE [LARGE SCALE GENOMIC DNA]</scope>
    <source>
        <strain evidence="2 3">Sr59</strain>
    </source>
</reference>
<sequence>MDRQHQFNRFIAARILTAAVVAAGGWLLVDILSAPVSASASTPTSQASSSDDSLLGGLLGTASPVVDSVDGHVETVAGIVRAPAPAEVAEILDAVDSDLTGAVAAVPVVDNVATPVVAGVVEPLAQPVLEPVVDQVVAPVLDTVVTPVIDVVTPPVSHSASVLDPVLRPSTPAMNAGAGTIQPLVQEPPLSAEPVVTSSRFDRGALSTTASRTVFDGVEAADIPLLTSSHQPTAPVLPVGEPFTSAVLPGSSGSSAGGAGSGSGPSAATVLPVGIVPAPAMRFHSLLPSSDELPSAPSFDPGSTPG</sequence>
<keyword evidence="3" id="KW-1185">Reference proteome</keyword>
<proteinExistence type="predicted"/>
<dbReference type="OrthoDB" id="10019537at2"/>
<organism evidence="2 3">
    <name type="scientific">Cryobacterium lactosi</name>
    <dbReference type="NCBI Taxonomy" id="1259202"/>
    <lineage>
        <taxon>Bacteria</taxon>
        <taxon>Bacillati</taxon>
        <taxon>Actinomycetota</taxon>
        <taxon>Actinomycetes</taxon>
        <taxon>Micrococcales</taxon>
        <taxon>Microbacteriaceae</taxon>
        <taxon>Cryobacterium</taxon>
    </lineage>
</organism>
<dbReference type="EMBL" id="SOHM01000048">
    <property type="protein sequence ID" value="TFD83734.1"/>
    <property type="molecule type" value="Genomic_DNA"/>
</dbReference>
<feature type="region of interest" description="Disordered" evidence="1">
    <location>
        <begin position="287"/>
        <end position="306"/>
    </location>
</feature>
<name>A0A4R9BH15_9MICO</name>
<evidence type="ECO:0000256" key="1">
    <source>
        <dbReference type="SAM" id="MobiDB-lite"/>
    </source>
</evidence>
<gene>
    <name evidence="2" type="ORF">E3T61_20710</name>
</gene>
<evidence type="ECO:0000313" key="3">
    <source>
        <dbReference type="Proteomes" id="UP000298468"/>
    </source>
</evidence>
<dbReference type="RefSeq" id="WP_134642727.1">
    <property type="nucleotide sequence ID" value="NZ_SOHM01000048.1"/>
</dbReference>
<comment type="caution">
    <text evidence="2">The sequence shown here is derived from an EMBL/GenBank/DDBJ whole genome shotgun (WGS) entry which is preliminary data.</text>
</comment>